<dbReference type="EMBL" id="VFPT01000001">
    <property type="protein sequence ID" value="TQM92909.1"/>
    <property type="molecule type" value="Genomic_DNA"/>
</dbReference>
<dbReference type="GO" id="GO:0047631">
    <property type="term" value="F:ADP-ribose diphosphatase activity"/>
    <property type="evidence" value="ECO:0007669"/>
    <property type="project" value="UniProtKB-EC"/>
</dbReference>
<keyword evidence="5 13" id="KW-0479">Metal-binding</keyword>
<dbReference type="InterPro" id="IPR015797">
    <property type="entry name" value="NUDIX_hydrolase-like_dom_sf"/>
</dbReference>
<feature type="binding site" evidence="13">
    <location>
        <position position="276"/>
    </location>
    <ligand>
        <name>Mg(2+)</name>
        <dbReference type="ChEBI" id="CHEBI:18420"/>
        <label>1</label>
    </ligand>
</feature>
<evidence type="ECO:0000256" key="6">
    <source>
        <dbReference type="ARBA" id="ARBA00022801"/>
    </source>
</evidence>
<evidence type="ECO:0000256" key="9">
    <source>
        <dbReference type="ARBA" id="ARBA00030162"/>
    </source>
</evidence>
<comment type="catalytic activity">
    <reaction evidence="12">
        <text>ADP-D-ribose + H2O = D-ribose 5-phosphate + AMP + 2 H(+)</text>
        <dbReference type="Rhea" id="RHEA:10412"/>
        <dbReference type="ChEBI" id="CHEBI:15377"/>
        <dbReference type="ChEBI" id="CHEBI:15378"/>
        <dbReference type="ChEBI" id="CHEBI:57967"/>
        <dbReference type="ChEBI" id="CHEBI:78346"/>
        <dbReference type="ChEBI" id="CHEBI:456215"/>
        <dbReference type="EC" id="3.6.1.13"/>
    </reaction>
</comment>
<evidence type="ECO:0000256" key="2">
    <source>
        <dbReference type="ARBA" id="ARBA00007482"/>
    </source>
</evidence>
<gene>
    <name evidence="16" type="ORF">BD293_1531</name>
</gene>
<dbReference type="InterPro" id="IPR013024">
    <property type="entry name" value="GGCT-like"/>
</dbReference>
<dbReference type="PANTHER" id="PTHR11839:SF5">
    <property type="entry name" value="ADP-RIBOSE PYROPHOSPHATASE"/>
    <property type="match status" value="1"/>
</dbReference>
<dbReference type="SUPFAM" id="SSF55811">
    <property type="entry name" value="Nudix"/>
    <property type="match status" value="1"/>
</dbReference>
<evidence type="ECO:0000256" key="3">
    <source>
        <dbReference type="ARBA" id="ARBA00012453"/>
    </source>
</evidence>
<keyword evidence="7 13" id="KW-0460">Magnesium</keyword>
<evidence type="ECO:0000259" key="15">
    <source>
        <dbReference type="PROSITE" id="PS51462"/>
    </source>
</evidence>
<dbReference type="CDD" id="cd06661">
    <property type="entry name" value="GGCT_like"/>
    <property type="match status" value="1"/>
</dbReference>
<evidence type="ECO:0000256" key="10">
    <source>
        <dbReference type="ARBA" id="ARBA00030308"/>
    </source>
</evidence>
<accession>A0A543KCW1</accession>
<name>A0A543KCW1_9RHOB</name>
<keyword evidence="17" id="KW-1185">Reference proteome</keyword>
<dbReference type="PANTHER" id="PTHR11839">
    <property type="entry name" value="UDP/ADP-SUGAR PYROPHOSPHATASE"/>
    <property type="match status" value="1"/>
</dbReference>
<dbReference type="Gene3D" id="3.90.79.10">
    <property type="entry name" value="Nucleoside Triphosphate Pyrophosphohydrolase"/>
    <property type="match status" value="1"/>
</dbReference>
<dbReference type="OrthoDB" id="5292471at2"/>
<comment type="function">
    <text evidence="8">Acts on ADP-mannose and ADP-glucose as well as ADP-ribose. Prevents glycogen biosynthesis. The reaction catalyzed by this enzyme is a limiting step of the gluconeogenic process.</text>
</comment>
<evidence type="ECO:0000256" key="11">
    <source>
        <dbReference type="ARBA" id="ARBA00033056"/>
    </source>
</evidence>
<dbReference type="RefSeq" id="WP_142080552.1">
    <property type="nucleotide sequence ID" value="NZ_VFPT01000001.1"/>
</dbReference>
<dbReference type="AlphaFoldDB" id="A0A543KCW1"/>
<dbReference type="InterPro" id="IPR036568">
    <property type="entry name" value="GGCT-like_sf"/>
</dbReference>
<dbReference type="PROSITE" id="PS51462">
    <property type="entry name" value="NUDIX"/>
    <property type="match status" value="1"/>
</dbReference>
<feature type="short sequence motif" description="Nudix box" evidence="14">
    <location>
        <begin position="257"/>
        <end position="279"/>
    </location>
</feature>
<evidence type="ECO:0000256" key="7">
    <source>
        <dbReference type="ARBA" id="ARBA00022842"/>
    </source>
</evidence>
<dbReference type="GO" id="GO:0019144">
    <property type="term" value="F:ADP-sugar diphosphatase activity"/>
    <property type="evidence" value="ECO:0007669"/>
    <property type="project" value="TreeGrafter"/>
</dbReference>
<feature type="binding site" evidence="13">
    <location>
        <position position="327"/>
    </location>
    <ligand>
        <name>Mg(2+)</name>
        <dbReference type="ChEBI" id="CHEBI:18420"/>
        <label>1</label>
    </ligand>
</feature>
<dbReference type="GO" id="GO:0006753">
    <property type="term" value="P:nucleoside phosphate metabolic process"/>
    <property type="evidence" value="ECO:0007669"/>
    <property type="project" value="TreeGrafter"/>
</dbReference>
<dbReference type="InterPro" id="IPR000086">
    <property type="entry name" value="NUDIX_hydrolase_dom"/>
</dbReference>
<evidence type="ECO:0000256" key="4">
    <source>
        <dbReference type="ARBA" id="ARBA00013297"/>
    </source>
</evidence>
<dbReference type="CDD" id="cd24155">
    <property type="entry name" value="NUDIX_ADPRase"/>
    <property type="match status" value="1"/>
</dbReference>
<evidence type="ECO:0000256" key="14">
    <source>
        <dbReference type="PIRSR" id="PIRSR604385-3"/>
    </source>
</evidence>
<dbReference type="NCBIfam" id="TIGR00052">
    <property type="entry name" value="nudix-type nucleoside diphosphatase, YffH/AdpP family"/>
    <property type="match status" value="1"/>
</dbReference>
<protein>
    <recommendedName>
        <fullName evidence="4">ADP-ribose pyrophosphatase</fullName>
        <ecNumber evidence="3">3.6.1.13</ecNumber>
    </recommendedName>
    <alternativeName>
        <fullName evidence="9">ADP-ribose diphosphatase</fullName>
    </alternativeName>
    <alternativeName>
        <fullName evidence="11">ADP-ribose phosphohydrolase</fullName>
    </alternativeName>
    <alternativeName>
        <fullName evidence="10">Adenosine diphosphoribose pyrophosphatase</fullName>
    </alternativeName>
</protein>
<dbReference type="Pfam" id="PF00293">
    <property type="entry name" value="NUDIX"/>
    <property type="match status" value="1"/>
</dbReference>
<dbReference type="SUPFAM" id="SSF110857">
    <property type="entry name" value="Gamma-glutamyl cyclotransferase-like"/>
    <property type="match status" value="1"/>
</dbReference>
<dbReference type="GO" id="GO:0019693">
    <property type="term" value="P:ribose phosphate metabolic process"/>
    <property type="evidence" value="ECO:0007669"/>
    <property type="project" value="TreeGrafter"/>
</dbReference>
<feature type="domain" description="Nudix hydrolase" evidence="15">
    <location>
        <begin position="214"/>
        <end position="356"/>
    </location>
</feature>
<dbReference type="GO" id="GO:0005829">
    <property type="term" value="C:cytosol"/>
    <property type="evidence" value="ECO:0007669"/>
    <property type="project" value="TreeGrafter"/>
</dbReference>
<reference evidence="16 17" key="1">
    <citation type="submission" date="2019-06" db="EMBL/GenBank/DDBJ databases">
        <title>Genomic Encyclopedia of Archaeal and Bacterial Type Strains, Phase II (KMG-II): from individual species to whole genera.</title>
        <authorList>
            <person name="Goeker M."/>
        </authorList>
    </citation>
    <scope>NUCLEOTIDE SEQUENCE [LARGE SCALE GENOMIC DNA]</scope>
    <source>
        <strain evidence="16 17">DSM 18423</strain>
    </source>
</reference>
<proteinExistence type="inferred from homology"/>
<evidence type="ECO:0000313" key="17">
    <source>
        <dbReference type="Proteomes" id="UP000320582"/>
    </source>
</evidence>
<dbReference type="InterPro" id="IPR009288">
    <property type="entry name" value="AIG2-like_dom"/>
</dbReference>
<comment type="cofactor">
    <cofactor evidence="1 13">
        <name>Mg(2+)</name>
        <dbReference type="ChEBI" id="CHEBI:18420"/>
    </cofactor>
</comment>
<dbReference type="Gene3D" id="3.10.490.10">
    <property type="entry name" value="Gamma-glutamyl cyclotransferase-like"/>
    <property type="match status" value="1"/>
</dbReference>
<evidence type="ECO:0000256" key="8">
    <source>
        <dbReference type="ARBA" id="ARBA00025164"/>
    </source>
</evidence>
<comment type="similarity">
    <text evidence="2">Belongs to the Nudix hydrolase family. NudF subfamily.</text>
</comment>
<feature type="binding site" evidence="13">
    <location>
        <position position="272"/>
    </location>
    <ligand>
        <name>Mg(2+)</name>
        <dbReference type="ChEBI" id="CHEBI:18420"/>
        <label>1</label>
    </ligand>
</feature>
<evidence type="ECO:0000256" key="5">
    <source>
        <dbReference type="ARBA" id="ARBA00022723"/>
    </source>
</evidence>
<evidence type="ECO:0000256" key="1">
    <source>
        <dbReference type="ARBA" id="ARBA00001946"/>
    </source>
</evidence>
<dbReference type="EC" id="3.6.1.13" evidence="3"/>
<dbReference type="GO" id="GO:0046872">
    <property type="term" value="F:metal ion binding"/>
    <property type="evidence" value="ECO:0007669"/>
    <property type="project" value="UniProtKB-KW"/>
</dbReference>
<keyword evidence="6" id="KW-0378">Hydrolase</keyword>
<sequence>MTQTVFLFGPLCDAKLAEVILHKRATGQRALLHDYRLGMVGPSIMPCLVPEPGASVDGMVVAVDAPALARLDIFFGLHSAERFGVVVEGAGTKMAALAYHVGRQPSDPVSTGWTKDQSQIMHLATAEIMGLADRAPIAALHARWPMALAHAASQVRARKGDDPAQLRKDWTRNDVELVHGAMPYAWYFAVAEDDLRFRQFDGAFSAVVKRAGLVMSDAVTVLPYDPVRDIVMVIEQFRFGPWLRGAGNAWLLEPIAGRVDPFESPQDCALREAQEEAQITLRADALMSVGHVYPSPGAITEFLYQFVALCDLPEGSDGVAGLDSEAEDIRSHLVPFDRLMALIASGEVQNGPLLQSAYWLALNRDRLRADAVPQDGG</sequence>
<dbReference type="Proteomes" id="UP000320582">
    <property type="component" value="Unassembled WGS sequence"/>
</dbReference>
<feature type="binding site" evidence="13">
    <location>
        <position position="256"/>
    </location>
    <ligand>
        <name>Mg(2+)</name>
        <dbReference type="ChEBI" id="CHEBI:18420"/>
        <label>1</label>
    </ligand>
</feature>
<dbReference type="Pfam" id="PF06094">
    <property type="entry name" value="GGACT"/>
    <property type="match status" value="1"/>
</dbReference>
<evidence type="ECO:0000313" key="16">
    <source>
        <dbReference type="EMBL" id="TQM92909.1"/>
    </source>
</evidence>
<dbReference type="InterPro" id="IPR004385">
    <property type="entry name" value="NDP_pyrophosphatase"/>
</dbReference>
<evidence type="ECO:0000256" key="12">
    <source>
        <dbReference type="ARBA" id="ARBA00049546"/>
    </source>
</evidence>
<evidence type="ECO:0000256" key="13">
    <source>
        <dbReference type="PIRSR" id="PIRSR604385-2"/>
    </source>
</evidence>
<organism evidence="16 17">
    <name type="scientific">Roseinatronobacter monicus</name>
    <dbReference type="NCBI Taxonomy" id="393481"/>
    <lineage>
        <taxon>Bacteria</taxon>
        <taxon>Pseudomonadati</taxon>
        <taxon>Pseudomonadota</taxon>
        <taxon>Alphaproteobacteria</taxon>
        <taxon>Rhodobacterales</taxon>
        <taxon>Paracoccaceae</taxon>
        <taxon>Roseinatronobacter</taxon>
    </lineage>
</organism>
<comment type="caution">
    <text evidence="16">The sequence shown here is derived from an EMBL/GenBank/DDBJ whole genome shotgun (WGS) entry which is preliminary data.</text>
</comment>